<dbReference type="Proteomes" id="UP000070284">
    <property type="component" value="Unassembled WGS sequence"/>
</dbReference>
<dbReference type="EMBL" id="LHXO01000187">
    <property type="protein sequence ID" value="KXA92092.1"/>
    <property type="molecule type" value="Genomic_DNA"/>
</dbReference>
<feature type="region of interest" description="Disordered" evidence="1">
    <location>
        <begin position="216"/>
        <end position="241"/>
    </location>
</feature>
<protein>
    <recommendedName>
        <fullName evidence="5">CARDB domain-containing protein</fullName>
    </recommendedName>
</protein>
<keyword evidence="2" id="KW-0472">Membrane</keyword>
<dbReference type="InterPro" id="IPR013783">
    <property type="entry name" value="Ig-like_fold"/>
</dbReference>
<dbReference type="Gene3D" id="2.60.40.10">
    <property type="entry name" value="Immunoglobulins"/>
    <property type="match status" value="1"/>
</dbReference>
<evidence type="ECO:0000256" key="2">
    <source>
        <dbReference type="SAM" id="Phobius"/>
    </source>
</evidence>
<dbReference type="Pfam" id="PF11839">
    <property type="entry name" value="Alanine_zipper"/>
    <property type="match status" value="1"/>
</dbReference>
<keyword evidence="2" id="KW-1133">Transmembrane helix</keyword>
<name>A0A133UD16_9EURY</name>
<feature type="compositionally biased region" description="Low complexity" evidence="1">
    <location>
        <begin position="216"/>
        <end position="225"/>
    </location>
</feature>
<feature type="transmembrane region" description="Helical" evidence="2">
    <location>
        <begin position="255"/>
        <end position="274"/>
    </location>
</feature>
<evidence type="ECO:0000313" key="4">
    <source>
        <dbReference type="Proteomes" id="UP000070284"/>
    </source>
</evidence>
<accession>A0A133UD16</accession>
<evidence type="ECO:0000313" key="3">
    <source>
        <dbReference type="EMBL" id="KXA92092.1"/>
    </source>
</evidence>
<keyword evidence="4" id="KW-1185">Reference proteome</keyword>
<evidence type="ECO:0008006" key="5">
    <source>
        <dbReference type="Google" id="ProtNLM"/>
    </source>
</evidence>
<reference evidence="3 4" key="1">
    <citation type="journal article" date="2016" name="Sci. Rep.">
        <title>Metabolic traits of an uncultured archaeal lineage -MSBL1- from brine pools of the Red Sea.</title>
        <authorList>
            <person name="Mwirichia R."/>
            <person name="Alam I."/>
            <person name="Rashid M."/>
            <person name="Vinu M."/>
            <person name="Ba-Alawi W."/>
            <person name="Anthony Kamau A."/>
            <person name="Kamanda Ngugi D."/>
            <person name="Goker M."/>
            <person name="Klenk H.P."/>
            <person name="Bajic V."/>
            <person name="Stingl U."/>
        </authorList>
    </citation>
    <scope>NUCLEOTIDE SEQUENCE [LARGE SCALE GENOMIC DNA]</scope>
    <source>
        <strain evidence="3">SCGC-AAA259E19</strain>
    </source>
</reference>
<comment type="caution">
    <text evidence="3">The sequence shown here is derived from an EMBL/GenBank/DDBJ whole genome shotgun (WGS) entry which is preliminary data.</text>
</comment>
<dbReference type="AlphaFoldDB" id="A0A133UD16"/>
<keyword evidence="2" id="KW-0812">Transmembrane</keyword>
<feature type="compositionally biased region" description="Basic and acidic residues" evidence="1">
    <location>
        <begin position="226"/>
        <end position="241"/>
    </location>
</feature>
<gene>
    <name evidence="3" type="ORF">AKJ65_08060</name>
</gene>
<sequence>MLSDQLFGMEPGTEEYISTVKEIQSIIVPQVPAVFTGSKSSRVAHVMDRWINKPNKDDPYEHRQDSTAPCFSLKHAYPKNVRTTGFSISPGQVEVGEAATATATLKNDADCDLRYAVYLRNGEAEPGPGPEVLTHTAVTVPADETVDVELEVSFDAPGSYKITVDDWRIDKWDVGAPRSRNLIVTSETNREIPGGLESKVITAITTADEAKNAAQAAETSANNAREAAESAHSAAEEARTAVEEVEVEGGASTTMVIVSMVITIIVVLGGVYAITSKQG</sequence>
<dbReference type="InterPro" id="IPR021793">
    <property type="entry name" value="Oprl"/>
</dbReference>
<evidence type="ECO:0000256" key="1">
    <source>
        <dbReference type="SAM" id="MobiDB-lite"/>
    </source>
</evidence>
<proteinExistence type="predicted"/>
<organism evidence="3 4">
    <name type="scientific">candidate division MSBL1 archaeon SCGC-AAA259E19</name>
    <dbReference type="NCBI Taxonomy" id="1698264"/>
    <lineage>
        <taxon>Archaea</taxon>
        <taxon>Methanobacteriati</taxon>
        <taxon>Methanobacteriota</taxon>
        <taxon>candidate division MSBL1</taxon>
    </lineage>
</organism>